<proteinExistence type="predicted"/>
<comment type="caution">
    <text evidence="1">The sequence shown here is derived from an EMBL/GenBank/DDBJ whole genome shotgun (WGS) entry which is preliminary data.</text>
</comment>
<sequence length="51" mass="5899">FLGGVREVADRGLEGSGYQLRFGINWDRDAEILTDQKFDDWFHIELEKVVG</sequence>
<gene>
    <name evidence="1" type="ORF">LCGC14_2173520</name>
</gene>
<evidence type="ECO:0000313" key="1">
    <source>
        <dbReference type="EMBL" id="KKL63600.1"/>
    </source>
</evidence>
<name>A0A0F9G217_9ZZZZ</name>
<protein>
    <submittedName>
        <fullName evidence="1">Uncharacterized protein</fullName>
    </submittedName>
</protein>
<organism evidence="1">
    <name type="scientific">marine sediment metagenome</name>
    <dbReference type="NCBI Taxonomy" id="412755"/>
    <lineage>
        <taxon>unclassified sequences</taxon>
        <taxon>metagenomes</taxon>
        <taxon>ecological metagenomes</taxon>
    </lineage>
</organism>
<dbReference type="AlphaFoldDB" id="A0A0F9G217"/>
<feature type="non-terminal residue" evidence="1">
    <location>
        <position position="1"/>
    </location>
</feature>
<reference evidence="1" key="1">
    <citation type="journal article" date="2015" name="Nature">
        <title>Complex archaea that bridge the gap between prokaryotes and eukaryotes.</title>
        <authorList>
            <person name="Spang A."/>
            <person name="Saw J.H."/>
            <person name="Jorgensen S.L."/>
            <person name="Zaremba-Niedzwiedzka K."/>
            <person name="Martijn J."/>
            <person name="Lind A.E."/>
            <person name="van Eijk R."/>
            <person name="Schleper C."/>
            <person name="Guy L."/>
            <person name="Ettema T.J."/>
        </authorList>
    </citation>
    <scope>NUCLEOTIDE SEQUENCE</scope>
</reference>
<dbReference type="EMBL" id="LAZR01028111">
    <property type="protein sequence ID" value="KKL63600.1"/>
    <property type="molecule type" value="Genomic_DNA"/>
</dbReference>
<accession>A0A0F9G217</accession>